<gene>
    <name evidence="3" type="ORF">FYC62_08875</name>
</gene>
<dbReference type="EMBL" id="CP043329">
    <property type="protein sequence ID" value="QEK53285.1"/>
    <property type="molecule type" value="Genomic_DNA"/>
</dbReference>
<dbReference type="AlphaFoldDB" id="A0A5C0VKL5"/>
<dbReference type="KEGG" id="pej:FYC62_08875"/>
<dbReference type="PANTHER" id="PTHR42860:SF1">
    <property type="entry name" value="VITAMIN B12-BINDING PROTEIN"/>
    <property type="match status" value="1"/>
</dbReference>
<accession>A0A5C0VKL5</accession>
<evidence type="ECO:0000259" key="2">
    <source>
        <dbReference type="PROSITE" id="PS50983"/>
    </source>
</evidence>
<dbReference type="CDD" id="cd01144">
    <property type="entry name" value="BtuF"/>
    <property type="match status" value="1"/>
</dbReference>
<dbReference type="InterPro" id="IPR002491">
    <property type="entry name" value="ABC_transptr_periplasmic_BD"/>
</dbReference>
<dbReference type="PANTHER" id="PTHR42860">
    <property type="entry name" value="VITAMIN B12-BINDING PROTEIN"/>
    <property type="match status" value="1"/>
</dbReference>
<dbReference type="Gene3D" id="3.40.50.1980">
    <property type="entry name" value="Nitrogenase molybdenum iron protein domain"/>
    <property type="match status" value="2"/>
</dbReference>
<evidence type="ECO:0000256" key="1">
    <source>
        <dbReference type="SAM" id="Coils"/>
    </source>
</evidence>
<dbReference type="Pfam" id="PF01497">
    <property type="entry name" value="Peripla_BP_2"/>
    <property type="match status" value="1"/>
</dbReference>
<dbReference type="Proteomes" id="UP000323653">
    <property type="component" value="Chromosome"/>
</dbReference>
<reference evidence="3 4" key="1">
    <citation type="submission" date="2019-08" db="EMBL/GenBank/DDBJ databases">
        <title>Pedobacter sp. nov., isolated from Han river, South Korea.</title>
        <authorList>
            <person name="Lee D.-H."/>
            <person name="Kim Y.-S."/>
            <person name="Hwang E.-M."/>
            <person name="Le Tran T.C."/>
            <person name="Cha C.-J."/>
        </authorList>
    </citation>
    <scope>NUCLEOTIDE SEQUENCE [LARGE SCALE GENOMIC DNA]</scope>
    <source>
        <strain evidence="3 4">CJ43</strain>
    </source>
</reference>
<name>A0A5C0VKL5_9SPHI</name>
<evidence type="ECO:0000313" key="3">
    <source>
        <dbReference type="EMBL" id="QEK53285.1"/>
    </source>
</evidence>
<organism evidence="3 4">
    <name type="scientific">Pedobacter aquae</name>
    <dbReference type="NCBI Taxonomy" id="2605747"/>
    <lineage>
        <taxon>Bacteria</taxon>
        <taxon>Pseudomonadati</taxon>
        <taxon>Bacteroidota</taxon>
        <taxon>Sphingobacteriia</taxon>
        <taxon>Sphingobacteriales</taxon>
        <taxon>Sphingobacteriaceae</taxon>
        <taxon>Pedobacter</taxon>
    </lineage>
</organism>
<sequence length="309" mass="34640">MFMKRIISLLPAATEIICALGLEENLVGRSHECDFPVSIQHLPICSDAKFTSTGSSKEIDQQVKEILSDSLSIYKIDKALIQELKPDIIITQAQCDVCAVSLKDVEEALADFIGHQTQIISLEPKVLNDVFDDIRKIATATDTMLAAEALIEDLEERKDIIKHKLKFFNEKPKVACIEWLEPVMVSGNWIPELVEIAGGTSLLAQNSEHSPFVSWDEIAEANPDIMIIMPCGFSISRTMQELNVLLSQPQWSQLQAVKNNKIYIADGNHYFNRSGPRLVDSIEILAEIITPKYFNFGYEGNAWLKFDVA</sequence>
<evidence type="ECO:0000313" key="4">
    <source>
        <dbReference type="Proteomes" id="UP000323653"/>
    </source>
</evidence>
<dbReference type="SUPFAM" id="SSF53807">
    <property type="entry name" value="Helical backbone' metal receptor"/>
    <property type="match status" value="1"/>
</dbReference>
<feature type="coiled-coil region" evidence="1">
    <location>
        <begin position="137"/>
        <end position="171"/>
    </location>
</feature>
<keyword evidence="1" id="KW-0175">Coiled coil</keyword>
<protein>
    <submittedName>
        <fullName evidence="3">Cobalamin-binding protein</fullName>
    </submittedName>
</protein>
<proteinExistence type="predicted"/>
<feature type="domain" description="Fe/B12 periplasmic-binding" evidence="2">
    <location>
        <begin position="5"/>
        <end position="293"/>
    </location>
</feature>
<dbReference type="PROSITE" id="PS50983">
    <property type="entry name" value="FE_B12_PBP"/>
    <property type="match status" value="1"/>
</dbReference>
<dbReference type="InterPro" id="IPR051030">
    <property type="entry name" value="Vitamin_B12-ABC_binding"/>
</dbReference>
<keyword evidence="4" id="KW-1185">Reference proteome</keyword>